<evidence type="ECO:0008006" key="5">
    <source>
        <dbReference type="Google" id="ProtNLM"/>
    </source>
</evidence>
<organism evidence="3 4">
    <name type="scientific">Sanghuangporus baumii</name>
    <name type="common">Phellinus baumii</name>
    <dbReference type="NCBI Taxonomy" id="108892"/>
    <lineage>
        <taxon>Eukaryota</taxon>
        <taxon>Fungi</taxon>
        <taxon>Dikarya</taxon>
        <taxon>Basidiomycota</taxon>
        <taxon>Agaricomycotina</taxon>
        <taxon>Agaricomycetes</taxon>
        <taxon>Hymenochaetales</taxon>
        <taxon>Hymenochaetaceae</taxon>
        <taxon>Sanghuangporus</taxon>
    </lineage>
</organism>
<reference evidence="3" key="1">
    <citation type="submission" date="2016-06" db="EMBL/GenBank/DDBJ databases">
        <title>Draft Genome sequence of the fungus Inonotus baumii.</title>
        <authorList>
            <person name="Zhu H."/>
            <person name="Lin W."/>
        </authorList>
    </citation>
    <scope>NUCLEOTIDE SEQUENCE</scope>
    <source>
        <strain evidence="3">821</strain>
    </source>
</reference>
<accession>A0A9Q5NAV1</accession>
<evidence type="ECO:0000313" key="3">
    <source>
        <dbReference type="EMBL" id="OCB90708.1"/>
    </source>
</evidence>
<evidence type="ECO:0000256" key="2">
    <source>
        <dbReference type="SAM" id="SignalP"/>
    </source>
</evidence>
<gene>
    <name evidence="3" type="ORF">A7U60_g2070</name>
</gene>
<keyword evidence="2" id="KW-0732">Signal</keyword>
<proteinExistence type="predicted"/>
<dbReference type="AlphaFoldDB" id="A0A9Q5NAV1"/>
<feature type="compositionally biased region" description="Low complexity" evidence="1">
    <location>
        <begin position="61"/>
        <end position="95"/>
    </location>
</feature>
<feature type="signal peptide" evidence="2">
    <location>
        <begin position="1"/>
        <end position="24"/>
    </location>
</feature>
<keyword evidence="4" id="KW-1185">Reference proteome</keyword>
<protein>
    <recommendedName>
        <fullName evidence="5">CUE domain-containing protein</fullName>
    </recommendedName>
</protein>
<name>A0A9Q5NAV1_SANBA</name>
<feature type="region of interest" description="Disordered" evidence="1">
    <location>
        <begin position="26"/>
        <end position="145"/>
    </location>
</feature>
<feature type="compositionally biased region" description="Basic and acidic residues" evidence="1">
    <location>
        <begin position="136"/>
        <end position="145"/>
    </location>
</feature>
<dbReference type="EMBL" id="LNZH02000121">
    <property type="protein sequence ID" value="OCB90708.1"/>
    <property type="molecule type" value="Genomic_DNA"/>
</dbReference>
<comment type="caution">
    <text evidence="3">The sequence shown here is derived from an EMBL/GenBank/DDBJ whole genome shotgun (WGS) entry which is preliminary data.</text>
</comment>
<evidence type="ECO:0000256" key="1">
    <source>
        <dbReference type="SAM" id="MobiDB-lite"/>
    </source>
</evidence>
<dbReference type="Proteomes" id="UP000757232">
    <property type="component" value="Unassembled WGS sequence"/>
</dbReference>
<sequence>MSEVVNVVVAIAVIVFVIRWATSGESPEDQRVRTTLGFRPKNVTPEMPPAGYFRIYPRTDSQGQRPPSQQPTRPASAASSANAQPQPQASSSSSSFVKPGPSLIERYQLKERLSGQGGVAIDSPEQAGGKASWEATPERREASLKERKAQMVLAARKRLLEQQKAVAEAAGTGSSSPDVKTD</sequence>
<dbReference type="OrthoDB" id="3824970at2759"/>
<feature type="chain" id="PRO_5040436821" description="CUE domain-containing protein" evidence="2">
    <location>
        <begin position="25"/>
        <end position="182"/>
    </location>
</feature>
<evidence type="ECO:0000313" key="4">
    <source>
        <dbReference type="Proteomes" id="UP000757232"/>
    </source>
</evidence>